<organism evidence="1">
    <name type="scientific">Amphimedon queenslandica</name>
    <name type="common">Sponge</name>
    <dbReference type="NCBI Taxonomy" id="400682"/>
    <lineage>
        <taxon>Eukaryota</taxon>
        <taxon>Metazoa</taxon>
        <taxon>Porifera</taxon>
        <taxon>Demospongiae</taxon>
        <taxon>Heteroscleromorpha</taxon>
        <taxon>Haplosclerida</taxon>
        <taxon>Niphatidae</taxon>
        <taxon>Amphimedon</taxon>
    </lineage>
</organism>
<reference evidence="1" key="1">
    <citation type="submission" date="2017-05" db="UniProtKB">
        <authorList>
            <consortium name="EnsemblMetazoa"/>
        </authorList>
    </citation>
    <scope>IDENTIFICATION</scope>
</reference>
<accession>A0A1X7U3D9</accession>
<proteinExistence type="predicted"/>
<dbReference type="AlphaFoldDB" id="A0A1X7U3D9"/>
<name>A0A1X7U3D9_AMPQE</name>
<sequence>MELHQLGLSVSYAKVLRDLNSKGVVCPSQLQKGVFKIAALDNIDHNPSSTTAKESFHGTGISLFQSPTVVNQGTCQEKLTSTDSSKKYALPDYYTAVPPVAIKKDDISVPKSPNDIVANDDNFLQCWIENSIKLLEKEVSESDDKITWSAYHASLQSSSAMIPALIQLLPLFHEKAATAAMIKHGMDVIRKTIEYLNPGQTPI</sequence>
<dbReference type="PANTHER" id="PTHR47018">
    <property type="entry name" value="CXC DOMAIN-CONTAINING PROTEIN-RELATED"/>
    <property type="match status" value="1"/>
</dbReference>
<protein>
    <submittedName>
        <fullName evidence="1">Uncharacterized protein</fullName>
    </submittedName>
</protein>
<evidence type="ECO:0000313" key="1">
    <source>
        <dbReference type="EnsemblMetazoa" id="Aqu2.1.22178_001"/>
    </source>
</evidence>
<dbReference type="EnsemblMetazoa" id="Aqu2.1.22178_001">
    <property type="protein sequence ID" value="Aqu2.1.22178_001"/>
    <property type="gene ID" value="Aqu2.1.22178"/>
</dbReference>
<dbReference type="InParanoid" id="A0A1X7U3D9"/>